<accession>A0A5A7UGC5</accession>
<reference evidence="2 3" key="1">
    <citation type="submission" date="2019-08" db="EMBL/GenBank/DDBJ databases">
        <title>Draft genome sequences of two oriental melons (Cucumis melo L. var makuwa).</title>
        <authorList>
            <person name="Kwon S.-Y."/>
        </authorList>
    </citation>
    <scope>NUCLEOTIDE SEQUENCE [LARGE SCALE GENOMIC DNA]</scope>
    <source>
        <strain evidence="3">cv. SW 3</strain>
        <tissue evidence="2">Leaf</tissue>
    </source>
</reference>
<protein>
    <recommendedName>
        <fullName evidence="4">Envelope-like protein</fullName>
    </recommendedName>
</protein>
<feature type="region of interest" description="Disordered" evidence="1">
    <location>
        <begin position="34"/>
        <end position="169"/>
    </location>
</feature>
<evidence type="ECO:0000256" key="1">
    <source>
        <dbReference type="SAM" id="MobiDB-lite"/>
    </source>
</evidence>
<comment type="caution">
    <text evidence="2">The sequence shown here is derived from an EMBL/GenBank/DDBJ whole genome shotgun (WGS) entry which is preliminary data.</text>
</comment>
<dbReference type="Proteomes" id="UP000321393">
    <property type="component" value="Unassembled WGS sequence"/>
</dbReference>
<feature type="compositionally biased region" description="Basic and acidic residues" evidence="1">
    <location>
        <begin position="151"/>
        <end position="169"/>
    </location>
</feature>
<dbReference type="EMBL" id="SSTE01008633">
    <property type="protein sequence ID" value="KAA0055003.1"/>
    <property type="molecule type" value="Genomic_DNA"/>
</dbReference>
<evidence type="ECO:0000313" key="2">
    <source>
        <dbReference type="EMBL" id="KAA0055003.1"/>
    </source>
</evidence>
<name>A0A5A7UGC5_CUCMM</name>
<dbReference type="AlphaFoldDB" id="A0A5A7UGC5"/>
<evidence type="ECO:0008006" key="4">
    <source>
        <dbReference type="Google" id="ProtNLM"/>
    </source>
</evidence>
<sequence length="169" mass="18626">MSKMDSNERDDVHLARLLKKGLFSTTEPTIADWPVTSFHSDESSSSEDIFVPTSGQPSITNEEIGQFSHSPPVRSPVQTNSPIDVQKSIPDPNPVGQSIDNMGEHITETIDENLDANVDDHVEPTDNSAPDDGVPNVNVPPTEFKQPPAKSKSEREEITTKLSQHHYEN</sequence>
<proteinExistence type="predicted"/>
<organism evidence="2 3">
    <name type="scientific">Cucumis melo var. makuwa</name>
    <name type="common">Oriental melon</name>
    <dbReference type="NCBI Taxonomy" id="1194695"/>
    <lineage>
        <taxon>Eukaryota</taxon>
        <taxon>Viridiplantae</taxon>
        <taxon>Streptophyta</taxon>
        <taxon>Embryophyta</taxon>
        <taxon>Tracheophyta</taxon>
        <taxon>Spermatophyta</taxon>
        <taxon>Magnoliopsida</taxon>
        <taxon>eudicotyledons</taxon>
        <taxon>Gunneridae</taxon>
        <taxon>Pentapetalae</taxon>
        <taxon>rosids</taxon>
        <taxon>fabids</taxon>
        <taxon>Cucurbitales</taxon>
        <taxon>Cucurbitaceae</taxon>
        <taxon>Benincaseae</taxon>
        <taxon>Cucumis</taxon>
    </lineage>
</organism>
<evidence type="ECO:0000313" key="3">
    <source>
        <dbReference type="Proteomes" id="UP000321393"/>
    </source>
</evidence>
<feature type="compositionally biased region" description="Polar residues" evidence="1">
    <location>
        <begin position="53"/>
        <end position="69"/>
    </location>
</feature>
<gene>
    <name evidence="2" type="ORF">E6C27_scaffold43052G001540</name>
</gene>